<accession>A0A7S2LV05</accession>
<gene>
    <name evidence="3" type="ORF">SMAR0320_LOCUS16045</name>
</gene>
<feature type="region of interest" description="Disordered" evidence="2">
    <location>
        <begin position="1"/>
        <end position="26"/>
    </location>
</feature>
<dbReference type="AlphaFoldDB" id="A0A7S2LV05"/>
<reference evidence="3" key="1">
    <citation type="submission" date="2021-01" db="EMBL/GenBank/DDBJ databases">
        <authorList>
            <person name="Corre E."/>
            <person name="Pelletier E."/>
            <person name="Niang G."/>
            <person name="Scheremetjew M."/>
            <person name="Finn R."/>
            <person name="Kale V."/>
            <person name="Holt S."/>
            <person name="Cochrane G."/>
            <person name="Meng A."/>
            <person name="Brown T."/>
            <person name="Cohen L."/>
        </authorList>
    </citation>
    <scope>NUCLEOTIDE SEQUENCE</scope>
    <source>
        <strain evidence="3">SM1012Den-03</strain>
    </source>
</reference>
<sequence length="284" mass="31820">MSSSARPTKKAKKSATGQPAAAGPSAIDDLTALTTAQLYSLSAKRHRDYSREIVRMAQEERDRAHVALQEMQSRLERANEHLEKMEENSRDAHREYLDAKNLLIRVRQSSNSTVPPMNIALDDSSVEDILGIISKKPSGNNAASTGKSPAGKKSQKFPYIEDILVSMAKSGQLHKGTKLSLAECHLVNKKDNSQFVNTMKLVEELWTEEEELFLRSSREEIEESMEEAKIIAETISLRCLTKLNEFEGREDPTPTNHQKPSFVSVGNRARRVFIGRKKGDENLV</sequence>
<organism evidence="3">
    <name type="scientific">Skeletonema marinoi</name>
    <dbReference type="NCBI Taxonomy" id="267567"/>
    <lineage>
        <taxon>Eukaryota</taxon>
        <taxon>Sar</taxon>
        <taxon>Stramenopiles</taxon>
        <taxon>Ochrophyta</taxon>
        <taxon>Bacillariophyta</taxon>
        <taxon>Coscinodiscophyceae</taxon>
        <taxon>Thalassiosirophycidae</taxon>
        <taxon>Thalassiosirales</taxon>
        <taxon>Skeletonemataceae</taxon>
        <taxon>Skeletonema</taxon>
        <taxon>Skeletonema marinoi-dohrnii complex</taxon>
    </lineage>
</organism>
<evidence type="ECO:0000256" key="1">
    <source>
        <dbReference type="SAM" id="Coils"/>
    </source>
</evidence>
<evidence type="ECO:0000313" key="3">
    <source>
        <dbReference type="EMBL" id="CAD9617151.1"/>
    </source>
</evidence>
<evidence type="ECO:0000256" key="2">
    <source>
        <dbReference type="SAM" id="MobiDB-lite"/>
    </source>
</evidence>
<keyword evidence="1" id="KW-0175">Coiled coil</keyword>
<protein>
    <submittedName>
        <fullName evidence="3">Uncharacterized protein</fullName>
    </submittedName>
</protein>
<proteinExistence type="predicted"/>
<name>A0A7S2LV05_9STRA</name>
<feature type="coiled-coil region" evidence="1">
    <location>
        <begin position="54"/>
        <end position="102"/>
    </location>
</feature>
<dbReference type="EMBL" id="HBGZ01022383">
    <property type="protein sequence ID" value="CAD9617151.1"/>
    <property type="molecule type" value="Transcribed_RNA"/>
</dbReference>